<keyword evidence="1" id="KW-1133">Transmembrane helix</keyword>
<feature type="transmembrane region" description="Helical" evidence="1">
    <location>
        <begin position="12"/>
        <end position="30"/>
    </location>
</feature>
<gene>
    <name evidence="2" type="ORF">RJ45_19715</name>
</gene>
<reference evidence="2 3" key="1">
    <citation type="submission" date="2014-12" db="EMBL/GenBank/DDBJ databases">
        <title>Genome sequencing of Photobacterium gaetbulicola AD005a.</title>
        <authorList>
            <person name="Adrian T.G.S."/>
            <person name="Chan K.G."/>
        </authorList>
    </citation>
    <scope>NUCLEOTIDE SEQUENCE [LARGE SCALE GENOMIC DNA]</scope>
    <source>
        <strain evidence="2 3">AD005a</strain>
    </source>
</reference>
<evidence type="ECO:0000313" key="2">
    <source>
        <dbReference type="EMBL" id="KHT61989.1"/>
    </source>
</evidence>
<evidence type="ECO:0000313" key="3">
    <source>
        <dbReference type="Proteomes" id="UP000031278"/>
    </source>
</evidence>
<dbReference type="RefSeq" id="WP_039466241.1">
    <property type="nucleotide sequence ID" value="NZ_JWLZ01000186.1"/>
</dbReference>
<dbReference type="EMBL" id="JWLZ01000186">
    <property type="protein sequence ID" value="KHT61989.1"/>
    <property type="molecule type" value="Genomic_DNA"/>
</dbReference>
<organism evidence="2 3">
    <name type="scientific">Photobacterium gaetbulicola</name>
    <dbReference type="NCBI Taxonomy" id="1295392"/>
    <lineage>
        <taxon>Bacteria</taxon>
        <taxon>Pseudomonadati</taxon>
        <taxon>Pseudomonadota</taxon>
        <taxon>Gammaproteobacteria</taxon>
        <taxon>Vibrionales</taxon>
        <taxon>Vibrionaceae</taxon>
        <taxon>Photobacterium</taxon>
    </lineage>
</organism>
<comment type="caution">
    <text evidence="2">The sequence shown here is derived from an EMBL/GenBank/DDBJ whole genome shotgun (WGS) entry which is preliminary data.</text>
</comment>
<dbReference type="AlphaFoldDB" id="A0A0B9G059"/>
<sequence length="82" mass="8994">MKLNMPTIRQSLVRWVIWQVITLAGLAFFTELGQLMAGKLIEQGMQYLELSIQAKPAVTTVVGLGEENWGLTMAVATMGAVQ</sequence>
<evidence type="ECO:0000256" key="1">
    <source>
        <dbReference type="SAM" id="Phobius"/>
    </source>
</evidence>
<keyword evidence="1" id="KW-0472">Membrane</keyword>
<proteinExistence type="predicted"/>
<name>A0A0B9G059_9GAMM</name>
<protein>
    <submittedName>
        <fullName evidence="2">Uncharacterized protein</fullName>
    </submittedName>
</protein>
<dbReference type="Proteomes" id="UP000031278">
    <property type="component" value="Unassembled WGS sequence"/>
</dbReference>
<accession>A0A0B9G059</accession>
<keyword evidence="1" id="KW-0812">Transmembrane</keyword>